<keyword evidence="5" id="KW-1185">Reference proteome</keyword>
<comment type="caution">
    <text evidence="4">The sequence shown here is derived from an EMBL/GenBank/DDBJ whole genome shotgun (WGS) entry which is preliminary data.</text>
</comment>
<evidence type="ECO:0000313" key="4">
    <source>
        <dbReference type="EMBL" id="KAA2255962.1"/>
    </source>
</evidence>
<proteinExistence type="predicted"/>
<feature type="signal peptide" evidence="3">
    <location>
        <begin position="1"/>
        <end position="33"/>
    </location>
</feature>
<dbReference type="RefSeq" id="WP_149852748.1">
    <property type="nucleotide sequence ID" value="NZ_VUOB01000054.1"/>
</dbReference>
<dbReference type="AlphaFoldDB" id="A0A5B2WZ11"/>
<dbReference type="InterPro" id="IPR017850">
    <property type="entry name" value="Alkaline_phosphatase_core_sf"/>
</dbReference>
<dbReference type="Pfam" id="PF04185">
    <property type="entry name" value="Phosphoesterase"/>
    <property type="match status" value="1"/>
</dbReference>
<reference evidence="4 5" key="2">
    <citation type="submission" date="2019-09" db="EMBL/GenBank/DDBJ databases">
        <authorList>
            <person name="Jin C."/>
        </authorList>
    </citation>
    <scope>NUCLEOTIDE SEQUENCE [LARGE SCALE GENOMIC DNA]</scope>
    <source>
        <strain evidence="4 5">AN110305</strain>
    </source>
</reference>
<protein>
    <recommendedName>
        <fullName evidence="6">Phosphoesterase family protein</fullName>
    </recommendedName>
</protein>
<dbReference type="OrthoDB" id="345880at2"/>
<accession>A0A5B2WZ11</accession>
<evidence type="ECO:0000256" key="3">
    <source>
        <dbReference type="SAM" id="SignalP"/>
    </source>
</evidence>
<dbReference type="PANTHER" id="PTHR31956:SF8">
    <property type="entry name" value="ACID PHOSPHATASE PHOA (AFU_ORTHOLOGUE AFUA_1G03570)"/>
    <property type="match status" value="1"/>
</dbReference>
<keyword evidence="3" id="KW-0732">Signal</keyword>
<evidence type="ECO:0000313" key="5">
    <source>
        <dbReference type="Proteomes" id="UP000323454"/>
    </source>
</evidence>
<dbReference type="GO" id="GO:0016788">
    <property type="term" value="F:hydrolase activity, acting on ester bonds"/>
    <property type="evidence" value="ECO:0007669"/>
    <property type="project" value="InterPro"/>
</dbReference>
<sequence>MSRPALRWRRSLPLLIMTVLALLTSAGALPASAAASTVTLDHPTYTQGQSVIASYATGQVSSTNWVGVYQSDATPGQTSSLVWAYTPNASGSVTLATGSLAPGSYRARFFYNNGYTELANSVFFTVLSATSTGTPNGMLCTGQVGYPQGQDVVASYATTRVSSTNWVGIYADGQKPGTSNSLVWAYAPNAAGSVRLSTSGLAAGNYAAYYLYDDGSTQLANPTPFAVTSGGQGGSPNLIVNGDAECGNPSASGYDGVTVPGWRVTGLPSVVGYPTGNGFPSPSTAGPSVRGNQFFSGGPVGDATLTQTADVSAAGAAIDGGGVTYDLSGWLGGYASETSTATVRVAFLDGGGNSLGTAQLGPVTSADRGNATALLRRATAGGVPAGTRSIGTTLQLTGDPNRANRYNDAYADDLALTLSTALPVPAVPAPAAPAVPAFDHVFFVMLENKSYDQVIGNSAAPYLSGLANGNVALGSSYGLIHPSDPNYMAVAGGSTFGHVDNPMPGAIGSLTGPHIGDLAEQAGRSWRGYVEDMHSPCNLAKNGHYDPDNLPFLFFHDIAADPARCQDKLKPVTQLWTDLRSTATTPNLVWFEPNSCNTMHDCDVATGDAWMRNNLPTLFNSPAWTQQRSLLVITFDEDDSAHGQRIPTILVGSQGTTKAGYNSNTQYTHYNVLRTMEDALGLGRLTQNDQYANPINDVWR</sequence>
<keyword evidence="2" id="KW-0843">Virulence</keyword>
<dbReference type="EMBL" id="VUOB01000054">
    <property type="protein sequence ID" value="KAA2255962.1"/>
    <property type="molecule type" value="Genomic_DNA"/>
</dbReference>
<evidence type="ECO:0000256" key="1">
    <source>
        <dbReference type="ARBA" id="ARBA00022801"/>
    </source>
</evidence>
<name>A0A5B2WZ11_9PSEU</name>
<dbReference type="PANTHER" id="PTHR31956">
    <property type="entry name" value="NON-SPECIFIC PHOSPHOLIPASE C4-RELATED"/>
    <property type="match status" value="1"/>
</dbReference>
<keyword evidence="1" id="KW-0378">Hydrolase</keyword>
<gene>
    <name evidence="4" type="ORF">F0L68_27635</name>
</gene>
<organism evidence="4 5">
    <name type="scientific">Solihabitans fulvus</name>
    <dbReference type="NCBI Taxonomy" id="1892852"/>
    <lineage>
        <taxon>Bacteria</taxon>
        <taxon>Bacillati</taxon>
        <taxon>Actinomycetota</taxon>
        <taxon>Actinomycetes</taxon>
        <taxon>Pseudonocardiales</taxon>
        <taxon>Pseudonocardiaceae</taxon>
        <taxon>Solihabitans</taxon>
    </lineage>
</organism>
<evidence type="ECO:0008006" key="6">
    <source>
        <dbReference type="Google" id="ProtNLM"/>
    </source>
</evidence>
<dbReference type="GO" id="GO:0009395">
    <property type="term" value="P:phospholipid catabolic process"/>
    <property type="evidence" value="ECO:0007669"/>
    <property type="project" value="TreeGrafter"/>
</dbReference>
<dbReference type="Gene3D" id="3.40.720.10">
    <property type="entry name" value="Alkaline Phosphatase, subunit A"/>
    <property type="match status" value="1"/>
</dbReference>
<evidence type="ECO:0000256" key="2">
    <source>
        <dbReference type="ARBA" id="ARBA00023026"/>
    </source>
</evidence>
<feature type="chain" id="PRO_5023117912" description="Phosphoesterase family protein" evidence="3">
    <location>
        <begin position="34"/>
        <end position="700"/>
    </location>
</feature>
<dbReference type="InterPro" id="IPR007312">
    <property type="entry name" value="Phosphoesterase"/>
</dbReference>
<dbReference type="Proteomes" id="UP000323454">
    <property type="component" value="Unassembled WGS sequence"/>
</dbReference>
<reference evidence="4 5" key="1">
    <citation type="submission" date="2019-09" db="EMBL/GenBank/DDBJ databases">
        <title>Goodfellowia gen. nov., a new genus of the Pseudonocardineae related to Actinoalloteichus, containing Goodfellowia coeruleoviolacea gen. nov., comb. nov. gen. nov., comb. nov.</title>
        <authorList>
            <person name="Labeda D."/>
        </authorList>
    </citation>
    <scope>NUCLEOTIDE SEQUENCE [LARGE SCALE GENOMIC DNA]</scope>
    <source>
        <strain evidence="4 5">AN110305</strain>
    </source>
</reference>